<evidence type="ECO:0000256" key="1">
    <source>
        <dbReference type="SAM" id="MobiDB-lite"/>
    </source>
</evidence>
<dbReference type="Gene3D" id="3.40.710.10">
    <property type="entry name" value="DD-peptidase/beta-lactamase superfamily"/>
    <property type="match status" value="1"/>
</dbReference>
<organism evidence="3 4">
    <name type="scientific">Streptomyces radiopugnans</name>
    <dbReference type="NCBI Taxonomy" id="403935"/>
    <lineage>
        <taxon>Bacteria</taxon>
        <taxon>Bacillati</taxon>
        <taxon>Actinomycetota</taxon>
        <taxon>Actinomycetes</taxon>
        <taxon>Kitasatosporales</taxon>
        <taxon>Streptomycetaceae</taxon>
        <taxon>Streptomyces</taxon>
    </lineage>
</organism>
<dbReference type="Pfam" id="PF00144">
    <property type="entry name" value="Beta-lactamase"/>
    <property type="match status" value="1"/>
</dbReference>
<keyword evidence="4" id="KW-1185">Reference proteome</keyword>
<dbReference type="SUPFAM" id="SSF56601">
    <property type="entry name" value="beta-lactamase/transpeptidase-like"/>
    <property type="match status" value="1"/>
</dbReference>
<dbReference type="InterPro" id="IPR001466">
    <property type="entry name" value="Beta-lactam-related"/>
</dbReference>
<dbReference type="PANTHER" id="PTHR46825">
    <property type="entry name" value="D-ALANYL-D-ALANINE-CARBOXYPEPTIDASE/ENDOPEPTIDASE AMPH"/>
    <property type="match status" value="1"/>
</dbReference>
<evidence type="ECO:0000259" key="2">
    <source>
        <dbReference type="Pfam" id="PF00144"/>
    </source>
</evidence>
<feature type="compositionally biased region" description="Low complexity" evidence="1">
    <location>
        <begin position="27"/>
        <end position="43"/>
    </location>
</feature>
<dbReference type="InterPro" id="IPR012338">
    <property type="entry name" value="Beta-lactam/transpept-like"/>
</dbReference>
<gene>
    <name evidence="3" type="ORF">SAMN05216481_103450</name>
</gene>
<protein>
    <submittedName>
        <fullName evidence="3">CubicO group peptidase, beta-lactamase class C family</fullName>
    </submittedName>
</protein>
<accession>A0A1H9CUR0</accession>
<evidence type="ECO:0000313" key="3">
    <source>
        <dbReference type="EMBL" id="SEQ04962.1"/>
    </source>
</evidence>
<dbReference type="PANTHER" id="PTHR46825:SF7">
    <property type="entry name" value="D-ALANYL-D-ALANINE CARBOXYPEPTIDASE"/>
    <property type="match status" value="1"/>
</dbReference>
<dbReference type="STRING" id="403935.SAMN05216481_103450"/>
<dbReference type="InterPro" id="IPR050491">
    <property type="entry name" value="AmpC-like"/>
</dbReference>
<dbReference type="AlphaFoldDB" id="A0A1H9CUR0"/>
<dbReference type="EMBL" id="FOET01000003">
    <property type="protein sequence ID" value="SEQ04962.1"/>
    <property type="molecule type" value="Genomic_DNA"/>
</dbReference>
<feature type="region of interest" description="Disordered" evidence="1">
    <location>
        <begin position="1"/>
        <end position="57"/>
    </location>
</feature>
<feature type="compositionally biased region" description="Polar residues" evidence="1">
    <location>
        <begin position="44"/>
        <end position="57"/>
    </location>
</feature>
<evidence type="ECO:0000313" key="4">
    <source>
        <dbReference type="Proteomes" id="UP000199055"/>
    </source>
</evidence>
<reference evidence="4" key="1">
    <citation type="submission" date="2016-10" db="EMBL/GenBank/DDBJ databases">
        <authorList>
            <person name="Varghese N."/>
            <person name="Submissions S."/>
        </authorList>
    </citation>
    <scope>NUCLEOTIDE SEQUENCE [LARGE SCALE GENOMIC DNA]</scope>
    <source>
        <strain evidence="4">CGMCC 4.3519</strain>
    </source>
</reference>
<feature type="domain" description="Beta-lactamase-related" evidence="2">
    <location>
        <begin position="73"/>
        <end position="373"/>
    </location>
</feature>
<name>A0A1H9CUR0_9ACTN</name>
<dbReference type="Proteomes" id="UP000199055">
    <property type="component" value="Unassembled WGS sequence"/>
</dbReference>
<sequence>MSPVSSATAPRPGPERDPGSETGTDVETAPGAGAGPETEAGTESSADGTTPTAQPESALSLPLETVAAAAPGPAVAVVAVRAGESRLLCRGASAATRFELGSVTKTFTALLLAEAVARGEAGHDDPIADRLPAAAVPEGYGDRITLAHLASHTAGLPVLPPGLLLRAAPRFYTNPYEDFTPEHLLHALSQTRVRRPPGERVRYSNFGVGLLGRLLSDAAGAPYGEVLATRVLTPLGLTDSTCDPGLPQATGHWHGRPRPPWRIPGLPGAGALRSSARDLRRYLEVLLSPPPEAGEALRTALHDVTRPRATAPGGDRMCLAWKARTHTARDGGAFELLFHSGGTRGFTSFAGFCPAARTGLAAVTNSSPTLRGTFIRTAYRTLRDLSAEAPTR</sequence>
<proteinExistence type="predicted"/>